<protein>
    <submittedName>
        <fullName evidence="2">Phage tail tape measure protein</fullName>
    </submittedName>
</protein>
<feature type="transmembrane region" description="Helical" evidence="1">
    <location>
        <begin position="37"/>
        <end position="56"/>
    </location>
</feature>
<sequence>MTKVLGFILSPISQVIKMVFSAGKAFIWLGRALLMNPIGLVIALIAGLAYVLYDLYQWITTGESAFGGFWKLVAKTWQEIKRIFRDGFKYILKLFGMNEQDANRFVDKIGEGFSFIWYWITYPFVAAFKFVKGLYEIFSDDSTTWTEKLGKVFDLIWDLLTTPFKEAFKFVLGLFGLNEKDVSKFVDDIGKRFAEVKELIKKPFKEALDWVMNYYNKVVAKINAVRDFFKFNSDAEIAQLEQIAATVNAGDGSMIGQSTAYSIANSSNQTTIRQGDIKVEQHITAPSPEKAGQYAADGIGRELKRTNYALVSTLSR</sequence>
<dbReference type="STRING" id="351679.A9255_08300"/>
<reference evidence="2 3" key="1">
    <citation type="journal article" date="2017" name="Nat. Microbiol.">
        <title>Natural product diversity associated with the nematode symbionts Photorhabdus and Xenorhabdus.</title>
        <authorList>
            <person name="Tobias N.J."/>
            <person name="Wolff H."/>
            <person name="Djahanschiri B."/>
            <person name="Grundmann F."/>
            <person name="Kronenwerth M."/>
            <person name="Shi Y.M."/>
            <person name="Simonyi S."/>
            <person name="Grun P."/>
            <person name="Shapiro-Ilan D."/>
            <person name="Pidot S.J."/>
            <person name="Stinear T.P."/>
            <person name="Ebersberger I."/>
            <person name="Bode H.B."/>
        </authorList>
    </citation>
    <scope>NUCLEOTIDE SEQUENCE [LARGE SCALE GENOMIC DNA]</scope>
    <source>
        <strain evidence="2 3">DSM 17903</strain>
    </source>
</reference>
<accession>A0A2G0QB89</accession>
<gene>
    <name evidence="2" type="ORF">Xhom_01952</name>
</gene>
<evidence type="ECO:0000313" key="3">
    <source>
        <dbReference type="Proteomes" id="UP000225433"/>
    </source>
</evidence>
<dbReference type="Proteomes" id="UP000225433">
    <property type="component" value="Unassembled WGS sequence"/>
</dbReference>
<keyword evidence="1" id="KW-0812">Transmembrane</keyword>
<dbReference type="AlphaFoldDB" id="A0A2G0QB89"/>
<evidence type="ECO:0000313" key="2">
    <source>
        <dbReference type="EMBL" id="PHM56461.1"/>
    </source>
</evidence>
<name>A0A2G0QB89_XENHO</name>
<evidence type="ECO:0000256" key="1">
    <source>
        <dbReference type="SAM" id="Phobius"/>
    </source>
</evidence>
<keyword evidence="1" id="KW-1133">Transmembrane helix</keyword>
<keyword evidence="1" id="KW-0472">Membrane</keyword>
<comment type="caution">
    <text evidence="2">The sequence shown here is derived from an EMBL/GenBank/DDBJ whole genome shotgun (WGS) entry which is preliminary data.</text>
</comment>
<dbReference type="EMBL" id="NJAI01000002">
    <property type="protein sequence ID" value="PHM56461.1"/>
    <property type="molecule type" value="Genomic_DNA"/>
</dbReference>
<organism evidence="2 3">
    <name type="scientific">Xenorhabdus hominickii</name>
    <dbReference type="NCBI Taxonomy" id="351679"/>
    <lineage>
        <taxon>Bacteria</taxon>
        <taxon>Pseudomonadati</taxon>
        <taxon>Pseudomonadota</taxon>
        <taxon>Gammaproteobacteria</taxon>
        <taxon>Enterobacterales</taxon>
        <taxon>Morganellaceae</taxon>
        <taxon>Xenorhabdus</taxon>
    </lineage>
</organism>
<proteinExistence type="predicted"/>